<feature type="compositionally biased region" description="Basic residues" evidence="1">
    <location>
        <begin position="1"/>
        <end position="15"/>
    </location>
</feature>
<dbReference type="STRING" id="310781.SAMN05216259_108245"/>
<reference evidence="3 4" key="1">
    <citation type="submission" date="2016-10" db="EMBL/GenBank/DDBJ databases">
        <authorList>
            <person name="de Groot N.N."/>
        </authorList>
    </citation>
    <scope>NUCLEOTIDE SEQUENCE [LARGE SCALE GENOMIC DNA]</scope>
    <source>
        <strain evidence="3 4">CGMCC 4.2022</strain>
    </source>
</reference>
<evidence type="ECO:0000256" key="2">
    <source>
        <dbReference type="SAM" id="Phobius"/>
    </source>
</evidence>
<proteinExistence type="predicted"/>
<feature type="transmembrane region" description="Helical" evidence="2">
    <location>
        <begin position="143"/>
        <end position="162"/>
    </location>
</feature>
<feature type="transmembrane region" description="Helical" evidence="2">
    <location>
        <begin position="201"/>
        <end position="223"/>
    </location>
</feature>
<name>A0A1H0HX77_9ACTN</name>
<evidence type="ECO:0000313" key="3">
    <source>
        <dbReference type="EMBL" id="SDO23816.1"/>
    </source>
</evidence>
<evidence type="ECO:0000313" key="4">
    <source>
        <dbReference type="Proteomes" id="UP000199341"/>
    </source>
</evidence>
<keyword evidence="2" id="KW-1133">Transmembrane helix</keyword>
<keyword evidence="2" id="KW-0812">Transmembrane</keyword>
<organism evidence="3 4">
    <name type="scientific">Actinacidiphila guanduensis</name>
    <dbReference type="NCBI Taxonomy" id="310781"/>
    <lineage>
        <taxon>Bacteria</taxon>
        <taxon>Bacillati</taxon>
        <taxon>Actinomycetota</taxon>
        <taxon>Actinomycetes</taxon>
        <taxon>Kitasatosporales</taxon>
        <taxon>Streptomycetaceae</taxon>
        <taxon>Actinacidiphila</taxon>
    </lineage>
</organism>
<dbReference type="EMBL" id="FNIE01000008">
    <property type="protein sequence ID" value="SDO23816.1"/>
    <property type="molecule type" value="Genomic_DNA"/>
</dbReference>
<accession>A0A1H0HX77</accession>
<evidence type="ECO:0000256" key="1">
    <source>
        <dbReference type="SAM" id="MobiDB-lite"/>
    </source>
</evidence>
<dbReference type="AlphaFoldDB" id="A0A1H0HX77"/>
<feature type="transmembrane region" description="Helical" evidence="2">
    <location>
        <begin position="168"/>
        <end position="189"/>
    </location>
</feature>
<sequence>MRRGGTKLRPPRAARVRQGAVGLPDDPSSTDRLVYARKEGGFAVSWDAQGAAGSSGGYGGGSGGPGGYGAPGGHGGGAGAYGPPGSQGGYGNYGGYGGGGYGGPVPPPPSVPPKLPADPLRAVAVGLLNLSGLGIGYALVRRWFAMGVCWVATAVLLVVALPADPDGVSTGVVVAYLVFLVLAALHGAFRGLRTRLSLLPLAPVAAVLGLVLLAVPAGGVALYDGARDDATQKMLLDRLAKADTLVATAKAKSFAGGEPEYKEALSAYRDLKDHHPGSKAAKLVPDRMKAYYEAIATPYDQRQYCDAVTPLTYLRNVPARFGKGLDTRLAASPDDKLATSLYECGVKDLDGNGATATGGDESDLGELLTTFPNSPQAAKVEPAVSSSITKAAKGIKGSDPCAANDSVRGLGSYADRLAGKADGDTATALGKDGDRADGYLESGTYACGVHQYKAGDFGTAVDTMNGFVGTYPHAKNRALAKKIVIAAEVAQSDAAAGKHLPTLASGGSLSLTVSNDSPDSVEILYTGTVTGSFTLPACGKCSEYSSESLATASACKDSGKHYPKKTVHLPPGTIYLLHKPTGGSTATSSADSEKLRSGNYYTDCAYTVQTLAGF</sequence>
<feature type="region of interest" description="Disordered" evidence="1">
    <location>
        <begin position="1"/>
        <end position="31"/>
    </location>
</feature>
<protein>
    <submittedName>
        <fullName evidence="3">Uncharacterized protein</fullName>
    </submittedName>
</protein>
<keyword evidence="2" id="KW-0472">Membrane</keyword>
<gene>
    <name evidence="3" type="ORF">SAMN05216259_108245</name>
</gene>
<dbReference type="Proteomes" id="UP000199341">
    <property type="component" value="Unassembled WGS sequence"/>
</dbReference>
<keyword evidence="4" id="KW-1185">Reference proteome</keyword>